<keyword evidence="2" id="KW-0732">Signal</keyword>
<accession>A0A401GK97</accession>
<dbReference type="InParanoid" id="A0A401GK97"/>
<evidence type="ECO:0000256" key="2">
    <source>
        <dbReference type="SAM" id="SignalP"/>
    </source>
</evidence>
<organism evidence="3 4">
    <name type="scientific">Sparassis crispa</name>
    <dbReference type="NCBI Taxonomy" id="139825"/>
    <lineage>
        <taxon>Eukaryota</taxon>
        <taxon>Fungi</taxon>
        <taxon>Dikarya</taxon>
        <taxon>Basidiomycota</taxon>
        <taxon>Agaricomycotina</taxon>
        <taxon>Agaricomycetes</taxon>
        <taxon>Polyporales</taxon>
        <taxon>Sparassidaceae</taxon>
        <taxon>Sparassis</taxon>
    </lineage>
</organism>
<evidence type="ECO:0000313" key="4">
    <source>
        <dbReference type="Proteomes" id="UP000287166"/>
    </source>
</evidence>
<feature type="compositionally biased region" description="Basic and acidic residues" evidence="1">
    <location>
        <begin position="70"/>
        <end position="84"/>
    </location>
</feature>
<reference evidence="3 4" key="1">
    <citation type="journal article" date="2018" name="Sci. Rep.">
        <title>Genome sequence of the cauliflower mushroom Sparassis crispa (Hanabiratake) and its association with beneficial usage.</title>
        <authorList>
            <person name="Kiyama R."/>
            <person name="Furutani Y."/>
            <person name="Kawaguchi K."/>
            <person name="Nakanishi T."/>
        </authorList>
    </citation>
    <scope>NUCLEOTIDE SEQUENCE [LARGE SCALE GENOMIC DNA]</scope>
</reference>
<comment type="caution">
    <text evidence="3">The sequence shown here is derived from an EMBL/GenBank/DDBJ whole genome shotgun (WGS) entry which is preliminary data.</text>
</comment>
<dbReference type="GeneID" id="38779508"/>
<sequence>MMCLLATALLNKLRGALAPAGGADDLTVHVNGFETALYFIRERQDRVTADVITVANALRQARVTIPTLGVKEHDSDVDSAPKGEAEDDDGDAEV</sequence>
<dbReference type="EMBL" id="BFAD01000004">
    <property type="protein sequence ID" value="GBE82591.1"/>
    <property type="molecule type" value="Genomic_DNA"/>
</dbReference>
<evidence type="ECO:0000256" key="1">
    <source>
        <dbReference type="SAM" id="MobiDB-lite"/>
    </source>
</evidence>
<feature type="signal peptide" evidence="2">
    <location>
        <begin position="1"/>
        <end position="18"/>
    </location>
</feature>
<keyword evidence="4" id="KW-1185">Reference proteome</keyword>
<name>A0A401GK97_9APHY</name>
<dbReference type="AlphaFoldDB" id="A0A401GK97"/>
<dbReference type="RefSeq" id="XP_027613504.1">
    <property type="nucleotide sequence ID" value="XM_027757703.1"/>
</dbReference>
<feature type="chain" id="PRO_5019442016" evidence="2">
    <location>
        <begin position="19"/>
        <end position="94"/>
    </location>
</feature>
<gene>
    <name evidence="3" type="ORF">SCP_0409750</name>
</gene>
<protein>
    <submittedName>
        <fullName evidence="3">Uncharacterized protein</fullName>
    </submittedName>
</protein>
<proteinExistence type="predicted"/>
<feature type="region of interest" description="Disordered" evidence="1">
    <location>
        <begin position="69"/>
        <end position="94"/>
    </location>
</feature>
<dbReference type="Proteomes" id="UP000287166">
    <property type="component" value="Unassembled WGS sequence"/>
</dbReference>
<feature type="compositionally biased region" description="Acidic residues" evidence="1">
    <location>
        <begin position="85"/>
        <end position="94"/>
    </location>
</feature>
<evidence type="ECO:0000313" key="3">
    <source>
        <dbReference type="EMBL" id="GBE82591.1"/>
    </source>
</evidence>